<evidence type="ECO:0000313" key="4">
    <source>
        <dbReference type="EnsemblMetazoa" id="ASIC006318-PA"/>
    </source>
</evidence>
<sequence>MAGLVRAIVAGLLILINGRVSIGSGGSFQDEANQCVIQVGNEILQSLTDTMQTRLECGGLWNDLMVHFHYTRQNLTDCRARDGTISRPEPSSTFCQILLDDTKRQVDQQRRKLGGEMDQKLQEIRRDVSEHQSATAELQSNLTRMREERRKLHLELLLTNIAVGDSGQALRYYQLVTTGTSGPFERLYKSIVQSVYREAMHQNQRVENLIEFIKRLSSSESKLKLYALLKAEIMKRGKQRQHYVAAMLALDVRELLQGQSDNVKRQHEHLHKEILELVEKHWKDQIAAGNYREVAEFATNQPKYFERMQVHIASVDSGSWLKVNFDNLAAYPNSDDANASNQS</sequence>
<dbReference type="OMA" id="QDEANQC"/>
<evidence type="ECO:0000256" key="1">
    <source>
        <dbReference type="SAM" id="Coils"/>
    </source>
</evidence>
<keyword evidence="5" id="KW-1185">Reference proteome</keyword>
<reference evidence="3 5" key="1">
    <citation type="journal article" date="2014" name="BMC Genomics">
        <title>Genome sequence of Anopheles sinensis provides insight into genetics basis of mosquito competence for malaria parasites.</title>
        <authorList>
            <person name="Zhou D."/>
            <person name="Zhang D."/>
            <person name="Ding G."/>
            <person name="Shi L."/>
            <person name="Hou Q."/>
            <person name="Ye Y."/>
            <person name="Xu Y."/>
            <person name="Zhou H."/>
            <person name="Xiong C."/>
            <person name="Li S."/>
            <person name="Yu J."/>
            <person name="Hong S."/>
            <person name="Yu X."/>
            <person name="Zou P."/>
            <person name="Chen C."/>
            <person name="Chang X."/>
            <person name="Wang W."/>
            <person name="Lv Y."/>
            <person name="Sun Y."/>
            <person name="Ma L."/>
            <person name="Shen B."/>
            <person name="Zhu C."/>
        </authorList>
    </citation>
    <scope>NUCLEOTIDE SEQUENCE [LARGE SCALE GENOMIC DNA]</scope>
</reference>
<evidence type="ECO:0000313" key="5">
    <source>
        <dbReference type="Proteomes" id="UP000030765"/>
    </source>
</evidence>
<dbReference type="Proteomes" id="UP000030765">
    <property type="component" value="Unassembled WGS sequence"/>
</dbReference>
<reference evidence="4" key="2">
    <citation type="submission" date="2020-05" db="UniProtKB">
        <authorList>
            <consortium name="EnsemblMetazoa"/>
        </authorList>
    </citation>
    <scope>IDENTIFICATION</scope>
</reference>
<dbReference type="VEuPathDB" id="VectorBase:ASIS019961"/>
<gene>
    <name evidence="3" type="ORF">ZHAS_00006318</name>
</gene>
<organism evidence="3">
    <name type="scientific">Anopheles sinensis</name>
    <name type="common">Mosquito</name>
    <dbReference type="NCBI Taxonomy" id="74873"/>
    <lineage>
        <taxon>Eukaryota</taxon>
        <taxon>Metazoa</taxon>
        <taxon>Ecdysozoa</taxon>
        <taxon>Arthropoda</taxon>
        <taxon>Hexapoda</taxon>
        <taxon>Insecta</taxon>
        <taxon>Pterygota</taxon>
        <taxon>Neoptera</taxon>
        <taxon>Endopterygota</taxon>
        <taxon>Diptera</taxon>
        <taxon>Nematocera</taxon>
        <taxon>Culicoidea</taxon>
        <taxon>Culicidae</taxon>
        <taxon>Anophelinae</taxon>
        <taxon>Anopheles</taxon>
    </lineage>
</organism>
<keyword evidence="1" id="KW-0175">Coiled coil</keyword>
<feature type="signal peptide" evidence="2">
    <location>
        <begin position="1"/>
        <end position="18"/>
    </location>
</feature>
<dbReference type="OrthoDB" id="7734553at2759"/>
<evidence type="ECO:0000313" key="3">
    <source>
        <dbReference type="EMBL" id="KFB38832.1"/>
    </source>
</evidence>
<dbReference type="VEuPathDB" id="VectorBase:ASIS009062"/>
<name>A0A084VLI8_ANOSI</name>
<feature type="chain" id="PRO_5010759853" evidence="2">
    <location>
        <begin position="19"/>
        <end position="343"/>
    </location>
</feature>
<accession>A0A084VLI8</accession>
<dbReference type="VEuPathDB" id="VectorBase:ASIC006318"/>
<protein>
    <submittedName>
        <fullName evidence="3 4">SG1B-like salivary protein</fullName>
    </submittedName>
</protein>
<keyword evidence="2" id="KW-0732">Signal</keyword>
<evidence type="ECO:0000256" key="2">
    <source>
        <dbReference type="SAM" id="SignalP"/>
    </source>
</evidence>
<dbReference type="EMBL" id="KE524974">
    <property type="protein sequence ID" value="KFB38832.1"/>
    <property type="molecule type" value="Genomic_DNA"/>
</dbReference>
<feature type="coiled-coil region" evidence="1">
    <location>
        <begin position="121"/>
        <end position="155"/>
    </location>
</feature>
<dbReference type="EnsemblMetazoa" id="ASIC006318-RA">
    <property type="protein sequence ID" value="ASIC006318-PA"/>
    <property type="gene ID" value="ASIC006318"/>
</dbReference>
<dbReference type="AlphaFoldDB" id="A0A084VLI8"/>
<proteinExistence type="predicted"/>
<dbReference type="EMBL" id="ATLV01014502">
    <property type="status" value="NOT_ANNOTATED_CDS"/>
    <property type="molecule type" value="Genomic_DNA"/>
</dbReference>